<sequence>MDKKLYTFDSRSRRPTFYIPYEAPFSSLAFRDDGWILATGTNNGRVVFYDVRGKPHPITALRAYSNSEEKSSLEKIEEGLARARAAIREAVRTRNYTSQKEEDFIPRGSPSTS</sequence>
<dbReference type="Proteomes" id="UP000631114">
    <property type="component" value="Unassembled WGS sequence"/>
</dbReference>
<dbReference type="PANTHER" id="PTHR45096">
    <property type="entry name" value="PROTEIN NEDD1"/>
    <property type="match status" value="1"/>
</dbReference>
<dbReference type="PANTHER" id="PTHR45096:SF1">
    <property type="entry name" value="PROTEIN NEDD1"/>
    <property type="match status" value="1"/>
</dbReference>
<protein>
    <recommendedName>
        <fullName evidence="4">Transducin/WD40 repeat-like superfamily protein</fullName>
    </recommendedName>
</protein>
<dbReference type="GO" id="GO:0032467">
    <property type="term" value="P:positive regulation of cytokinesis"/>
    <property type="evidence" value="ECO:0007669"/>
    <property type="project" value="TreeGrafter"/>
</dbReference>
<proteinExistence type="predicted"/>
<dbReference type="InterPro" id="IPR044621">
    <property type="entry name" value="NEDD1"/>
</dbReference>
<dbReference type="GO" id="GO:0005828">
    <property type="term" value="C:kinetochore microtubule"/>
    <property type="evidence" value="ECO:0007669"/>
    <property type="project" value="TreeGrafter"/>
</dbReference>
<dbReference type="AlphaFoldDB" id="A0A835HP44"/>
<evidence type="ECO:0000256" key="1">
    <source>
        <dbReference type="SAM" id="MobiDB-lite"/>
    </source>
</evidence>
<dbReference type="GO" id="GO:0010968">
    <property type="term" value="P:regulation of microtubule nucleation"/>
    <property type="evidence" value="ECO:0007669"/>
    <property type="project" value="InterPro"/>
</dbReference>
<dbReference type="EMBL" id="JADFTS010000006">
    <property type="protein sequence ID" value="KAF9600478.1"/>
    <property type="molecule type" value="Genomic_DNA"/>
</dbReference>
<dbReference type="Gene3D" id="2.130.10.10">
    <property type="entry name" value="YVTN repeat-like/Quinoprotein amine dehydrogenase"/>
    <property type="match status" value="1"/>
</dbReference>
<accession>A0A835HP44</accession>
<keyword evidence="3" id="KW-1185">Reference proteome</keyword>
<dbReference type="GO" id="GO:0060236">
    <property type="term" value="P:regulation of mitotic spindle organization"/>
    <property type="evidence" value="ECO:0007669"/>
    <property type="project" value="TreeGrafter"/>
</dbReference>
<comment type="caution">
    <text evidence="2">The sequence shown here is derived from an EMBL/GenBank/DDBJ whole genome shotgun (WGS) entry which is preliminary data.</text>
</comment>
<dbReference type="GO" id="GO:0140496">
    <property type="term" value="F:gamma-tubulin complex binding"/>
    <property type="evidence" value="ECO:0007669"/>
    <property type="project" value="InterPro"/>
</dbReference>
<reference evidence="2 3" key="1">
    <citation type="submission" date="2020-10" db="EMBL/GenBank/DDBJ databases">
        <title>The Coptis chinensis genome and diversification of protoberbering-type alkaloids.</title>
        <authorList>
            <person name="Wang B."/>
            <person name="Shu S."/>
            <person name="Song C."/>
            <person name="Liu Y."/>
        </authorList>
    </citation>
    <scope>NUCLEOTIDE SEQUENCE [LARGE SCALE GENOMIC DNA]</scope>
    <source>
        <strain evidence="2">HL-2020</strain>
        <tissue evidence="2">Leaf</tissue>
    </source>
</reference>
<evidence type="ECO:0000313" key="3">
    <source>
        <dbReference type="Proteomes" id="UP000631114"/>
    </source>
</evidence>
<dbReference type="GO" id="GO:0000919">
    <property type="term" value="P:cell plate assembly"/>
    <property type="evidence" value="ECO:0007669"/>
    <property type="project" value="TreeGrafter"/>
</dbReference>
<dbReference type="SUPFAM" id="SSF50978">
    <property type="entry name" value="WD40 repeat-like"/>
    <property type="match status" value="1"/>
</dbReference>
<name>A0A835HP44_9MAGN</name>
<gene>
    <name evidence="2" type="ORF">IFM89_009393</name>
</gene>
<evidence type="ECO:0008006" key="4">
    <source>
        <dbReference type="Google" id="ProtNLM"/>
    </source>
</evidence>
<dbReference type="GO" id="GO:2000694">
    <property type="term" value="P:regulation of phragmoplast microtubule organization"/>
    <property type="evidence" value="ECO:0007669"/>
    <property type="project" value="TreeGrafter"/>
</dbReference>
<dbReference type="OrthoDB" id="1725674at2759"/>
<dbReference type="InterPro" id="IPR036322">
    <property type="entry name" value="WD40_repeat_dom_sf"/>
</dbReference>
<feature type="region of interest" description="Disordered" evidence="1">
    <location>
        <begin position="94"/>
        <end position="113"/>
    </location>
</feature>
<evidence type="ECO:0000313" key="2">
    <source>
        <dbReference type="EMBL" id="KAF9600478.1"/>
    </source>
</evidence>
<organism evidence="2 3">
    <name type="scientific">Coptis chinensis</name>
    <dbReference type="NCBI Taxonomy" id="261450"/>
    <lineage>
        <taxon>Eukaryota</taxon>
        <taxon>Viridiplantae</taxon>
        <taxon>Streptophyta</taxon>
        <taxon>Embryophyta</taxon>
        <taxon>Tracheophyta</taxon>
        <taxon>Spermatophyta</taxon>
        <taxon>Magnoliopsida</taxon>
        <taxon>Ranunculales</taxon>
        <taxon>Ranunculaceae</taxon>
        <taxon>Coptidoideae</taxon>
        <taxon>Coptis</taxon>
    </lineage>
</organism>
<dbReference type="InterPro" id="IPR015943">
    <property type="entry name" value="WD40/YVTN_repeat-like_dom_sf"/>
</dbReference>